<dbReference type="RefSeq" id="XP_046064060.1">
    <property type="nucleotide sequence ID" value="XM_046201881.1"/>
</dbReference>
<feature type="transmembrane region" description="Helical" evidence="1">
    <location>
        <begin position="26"/>
        <end position="48"/>
    </location>
</feature>
<dbReference type="AlphaFoldDB" id="A0A9P8PFF0"/>
<protein>
    <submittedName>
        <fullName evidence="2">Uncharacterized protein</fullName>
    </submittedName>
</protein>
<proteinExistence type="predicted"/>
<dbReference type="EMBL" id="JAEUBE010000087">
    <property type="protein sequence ID" value="KAH3670635.1"/>
    <property type="molecule type" value="Genomic_DNA"/>
</dbReference>
<reference evidence="2" key="1">
    <citation type="journal article" date="2021" name="Open Biol.">
        <title>Shared evolutionary footprints suggest mitochondrial oxidative damage underlies multiple complex I losses in fungi.</title>
        <authorList>
            <person name="Schikora-Tamarit M.A."/>
            <person name="Marcet-Houben M."/>
            <person name="Nosek J."/>
            <person name="Gabaldon T."/>
        </authorList>
    </citation>
    <scope>NUCLEOTIDE SEQUENCE</scope>
    <source>
        <strain evidence="2">CBS6075</strain>
    </source>
</reference>
<keyword evidence="1" id="KW-1133">Transmembrane helix</keyword>
<dbReference type="GeneID" id="70233118"/>
<evidence type="ECO:0000256" key="1">
    <source>
        <dbReference type="SAM" id="Phobius"/>
    </source>
</evidence>
<reference evidence="2" key="2">
    <citation type="submission" date="2021-01" db="EMBL/GenBank/DDBJ databases">
        <authorList>
            <person name="Schikora-Tamarit M.A."/>
        </authorList>
    </citation>
    <scope>NUCLEOTIDE SEQUENCE</scope>
    <source>
        <strain evidence="2">CBS6075</strain>
    </source>
</reference>
<keyword evidence="1" id="KW-0812">Transmembrane</keyword>
<gene>
    <name evidence="2" type="ORF">OGAPHI_001150</name>
</gene>
<evidence type="ECO:0000313" key="3">
    <source>
        <dbReference type="Proteomes" id="UP000769157"/>
    </source>
</evidence>
<accession>A0A9P8PFF0</accession>
<comment type="caution">
    <text evidence="2">The sequence shown here is derived from an EMBL/GenBank/DDBJ whole genome shotgun (WGS) entry which is preliminary data.</text>
</comment>
<sequence>MVLVEVVVGLEAVELETGRSQRHVCAWGLAVPLAVMVCELLFVVGDALDRDLARKLRLGEHLDGHADVEPRLANKPHPFGADVCLGDDAKRLTQKRKFRQAAAVAHGHQVGTHDVTLDDLQRS</sequence>
<dbReference type="Proteomes" id="UP000769157">
    <property type="component" value="Unassembled WGS sequence"/>
</dbReference>
<organism evidence="2 3">
    <name type="scientific">Ogataea philodendri</name>
    <dbReference type="NCBI Taxonomy" id="1378263"/>
    <lineage>
        <taxon>Eukaryota</taxon>
        <taxon>Fungi</taxon>
        <taxon>Dikarya</taxon>
        <taxon>Ascomycota</taxon>
        <taxon>Saccharomycotina</taxon>
        <taxon>Pichiomycetes</taxon>
        <taxon>Pichiales</taxon>
        <taxon>Pichiaceae</taxon>
        <taxon>Ogataea</taxon>
    </lineage>
</organism>
<name>A0A9P8PFF0_9ASCO</name>
<keyword evidence="3" id="KW-1185">Reference proteome</keyword>
<evidence type="ECO:0000313" key="2">
    <source>
        <dbReference type="EMBL" id="KAH3670635.1"/>
    </source>
</evidence>
<keyword evidence="1" id="KW-0472">Membrane</keyword>